<dbReference type="GeneID" id="26630084"/>
<keyword evidence="2" id="KW-1185">Reference proteome</keyword>
<name>A0A0F6YRL8_9CAUD</name>
<dbReference type="RefSeq" id="YP_009203094.1">
    <property type="nucleotide sequence ID" value="NC_028849.1"/>
</dbReference>
<dbReference type="OrthoDB" id="16132at10239"/>
<dbReference type="Proteomes" id="UP000207763">
    <property type="component" value="Segment"/>
</dbReference>
<evidence type="ECO:0000313" key="1">
    <source>
        <dbReference type="EMBL" id="AKF14199.1"/>
    </source>
</evidence>
<accession>A0A0F6YRL8</accession>
<dbReference type="EMBL" id="KR080193">
    <property type="protein sequence ID" value="AKF14199.1"/>
    <property type="molecule type" value="Genomic_DNA"/>
</dbReference>
<reference evidence="1 2" key="1">
    <citation type="journal article" date="2015" name="Genome Announc.">
        <title>Genome Sequences of Mycobacteriophages Luchador and Nerujay.</title>
        <authorList>
            <person name="Pope W.H."/>
            <person name="Ahmed T."/>
            <person name="Drobitch M.K."/>
            <person name="Early D.R."/>
            <person name="Eljamri S."/>
            <person name="Kasturiarachi N.S."/>
            <person name="Klonicki E.F."/>
            <person name="Manjooran D.T."/>
            <person name="Ni Chochlain A.N."/>
            <person name="Puglionesi A.O."/>
            <person name="Rajakumar V."/>
            <person name="Shindle K.A."/>
            <person name="Tran M.T."/>
            <person name="Brown B.R."/>
            <person name="Churilla B.M."/>
            <person name="Cohen K.L."/>
            <person name="Wilkes K.E."/>
            <person name="Grubb S.R."/>
            <person name="Warner M.H."/>
            <person name="Bowman C.A."/>
            <person name="Russell D.A."/>
            <person name="Hatfull G.F."/>
        </authorList>
    </citation>
    <scope>NUCLEOTIDE SEQUENCE [LARGE SCALE GENOMIC DNA]</scope>
</reference>
<organism evidence="1 2">
    <name type="scientific">Mycobacterium phage Luchador</name>
    <dbReference type="NCBI Taxonomy" id="1647300"/>
    <lineage>
        <taxon>Viruses</taxon>
        <taxon>Duplodnaviria</taxon>
        <taxon>Heunggongvirae</taxon>
        <taxon>Uroviricota</taxon>
        <taxon>Caudoviricetes</taxon>
        <taxon>Luchadorvirus</taxon>
        <taxon>Luchadorvirus luchador</taxon>
        <taxon>Lucadorvirus luchador</taxon>
    </lineage>
</organism>
<evidence type="ECO:0000313" key="2">
    <source>
        <dbReference type="Proteomes" id="UP000207763"/>
    </source>
</evidence>
<proteinExistence type="predicted"/>
<gene>
    <name evidence="1" type="primary">35</name>
    <name evidence="1" type="ORF">SEA_LUCHADOR_35</name>
</gene>
<protein>
    <submittedName>
        <fullName evidence="1">Uncharacterized protein</fullName>
    </submittedName>
</protein>
<sequence>MATGVSPYLANKLLDHAFRGVVFTPPTTIYAQFHTDAGDPGAAGTANIATGATRKATTWNAAASGSIGMGGTPPEHLLAATENLKFVSFWDAPTGGNFLYSAQASVIKGGVSGDIIRVSTNSIGFTPLAA</sequence>
<dbReference type="KEGG" id="vg:26630084"/>
<dbReference type="Pfam" id="PF23140">
    <property type="entry name" value="Gp80"/>
    <property type="match status" value="1"/>
</dbReference>
<dbReference type="InterPro" id="IPR056908">
    <property type="entry name" value="Gp80-like"/>
</dbReference>